<dbReference type="PANTHER" id="PTHR10534">
    <property type="entry name" value="PYRIDOXAL KINASE"/>
    <property type="match status" value="1"/>
</dbReference>
<name>A0A926I838_9FIRM</name>
<sequence>MKKICCVNDMPGVGKIALSAMIPILSAKGIDVASLPTALVSNTLDFGKFDILDTTDYMEKTVDIWHDLGFRFDCISTGFMVSPKQINIVERLINNQDTDNLLVVVDPIMGDEGKLYNGMTDNNVAIMRKLSSHADILIPNFTEACFLTNRFYSRDTLSQDEADKLIERVRQLGGKSVVITSTSVNGENCVIGYDHTKDENFKIGFELIDVRFPGTGDIFSAVLVSDVLNGESLYDATKHAMETVRIIIIDNLDKKEKFFGVDIERYISEGKL</sequence>
<dbReference type="GO" id="GO:0005524">
    <property type="term" value="F:ATP binding"/>
    <property type="evidence" value="ECO:0007669"/>
    <property type="project" value="UniProtKB-KW"/>
</dbReference>
<dbReference type="GO" id="GO:0005829">
    <property type="term" value="C:cytosol"/>
    <property type="evidence" value="ECO:0007669"/>
    <property type="project" value="TreeGrafter"/>
</dbReference>
<dbReference type="RefSeq" id="WP_121708402.1">
    <property type="nucleotide sequence ID" value="NZ_JACRSV010000003.1"/>
</dbReference>
<dbReference type="GO" id="GO:0009443">
    <property type="term" value="P:pyridoxal 5'-phosphate salvage"/>
    <property type="evidence" value="ECO:0007669"/>
    <property type="project" value="InterPro"/>
</dbReference>
<dbReference type="InterPro" id="IPR013749">
    <property type="entry name" value="PM/HMP-P_kinase-1"/>
</dbReference>
<feature type="domain" description="Pyridoxamine kinase/Phosphomethylpyrimidine kinase" evidence="6">
    <location>
        <begin position="37"/>
        <end position="257"/>
    </location>
</feature>
<proteinExistence type="predicted"/>
<dbReference type="InterPro" id="IPR004625">
    <property type="entry name" value="PyrdxlKinase"/>
</dbReference>
<accession>A0A926I838</accession>
<dbReference type="NCBIfam" id="NF005491">
    <property type="entry name" value="PRK07105.1"/>
    <property type="match status" value="1"/>
</dbReference>
<evidence type="ECO:0000256" key="5">
    <source>
        <dbReference type="ARBA" id="ARBA00022840"/>
    </source>
</evidence>
<keyword evidence="5" id="KW-0067">ATP-binding</keyword>
<evidence type="ECO:0000259" key="6">
    <source>
        <dbReference type="Pfam" id="PF08543"/>
    </source>
</evidence>
<protein>
    <recommendedName>
        <fullName evidence="1">pyridoxal kinase</fullName>
        <ecNumber evidence="1">2.7.1.35</ecNumber>
    </recommendedName>
</protein>
<keyword evidence="2 7" id="KW-0808">Transferase</keyword>
<evidence type="ECO:0000256" key="4">
    <source>
        <dbReference type="ARBA" id="ARBA00022777"/>
    </source>
</evidence>
<keyword evidence="3" id="KW-0547">Nucleotide-binding</keyword>
<dbReference type="EC" id="2.7.1.35" evidence="1"/>
<evidence type="ECO:0000313" key="8">
    <source>
        <dbReference type="Proteomes" id="UP000610760"/>
    </source>
</evidence>
<comment type="caution">
    <text evidence="7">The sequence shown here is derived from an EMBL/GenBank/DDBJ whole genome shotgun (WGS) entry which is preliminary data.</text>
</comment>
<dbReference type="InterPro" id="IPR029056">
    <property type="entry name" value="Ribokinase-like"/>
</dbReference>
<organism evidence="7 8">
    <name type="scientific">Fumia xinanensis</name>
    <dbReference type="NCBI Taxonomy" id="2763659"/>
    <lineage>
        <taxon>Bacteria</taxon>
        <taxon>Bacillati</taxon>
        <taxon>Bacillota</taxon>
        <taxon>Clostridia</taxon>
        <taxon>Eubacteriales</taxon>
        <taxon>Oscillospiraceae</taxon>
        <taxon>Fumia</taxon>
    </lineage>
</organism>
<evidence type="ECO:0000256" key="2">
    <source>
        <dbReference type="ARBA" id="ARBA00022679"/>
    </source>
</evidence>
<reference evidence="7" key="1">
    <citation type="submission" date="2020-08" db="EMBL/GenBank/DDBJ databases">
        <title>Genome public.</title>
        <authorList>
            <person name="Liu C."/>
            <person name="Sun Q."/>
        </authorList>
    </citation>
    <scope>NUCLEOTIDE SEQUENCE</scope>
    <source>
        <strain evidence="7">NSJ-33</strain>
    </source>
</reference>
<dbReference type="Gene3D" id="3.40.1190.20">
    <property type="match status" value="1"/>
</dbReference>
<keyword evidence="8" id="KW-1185">Reference proteome</keyword>
<evidence type="ECO:0000313" key="7">
    <source>
        <dbReference type="EMBL" id="MBC8560581.1"/>
    </source>
</evidence>
<evidence type="ECO:0000256" key="1">
    <source>
        <dbReference type="ARBA" id="ARBA00012104"/>
    </source>
</evidence>
<dbReference type="AlphaFoldDB" id="A0A926I838"/>
<dbReference type="GO" id="GO:0008478">
    <property type="term" value="F:pyridoxal kinase activity"/>
    <property type="evidence" value="ECO:0007669"/>
    <property type="project" value="UniProtKB-EC"/>
</dbReference>
<keyword evidence="4 7" id="KW-0418">Kinase</keyword>
<dbReference type="PANTHER" id="PTHR10534:SF2">
    <property type="entry name" value="PYRIDOXAL KINASE"/>
    <property type="match status" value="1"/>
</dbReference>
<dbReference type="Proteomes" id="UP000610760">
    <property type="component" value="Unassembled WGS sequence"/>
</dbReference>
<dbReference type="SUPFAM" id="SSF53613">
    <property type="entry name" value="Ribokinase-like"/>
    <property type="match status" value="1"/>
</dbReference>
<evidence type="ECO:0000256" key="3">
    <source>
        <dbReference type="ARBA" id="ARBA00022741"/>
    </source>
</evidence>
<dbReference type="EMBL" id="JACRSV010000003">
    <property type="protein sequence ID" value="MBC8560581.1"/>
    <property type="molecule type" value="Genomic_DNA"/>
</dbReference>
<dbReference type="Pfam" id="PF08543">
    <property type="entry name" value="Phos_pyr_kin"/>
    <property type="match status" value="1"/>
</dbReference>
<gene>
    <name evidence="7" type="ORF">H8710_10950</name>
</gene>